<dbReference type="HAMAP" id="MF_01398">
    <property type="entry name" value="ATP_synth_b_bprime"/>
    <property type="match status" value="1"/>
</dbReference>
<keyword evidence="4 15" id="KW-0138">CF(0)</keyword>
<dbReference type="CDD" id="cd06503">
    <property type="entry name" value="ATP-synt_Fo_b"/>
    <property type="match status" value="1"/>
</dbReference>
<dbReference type="RefSeq" id="WP_250723990.1">
    <property type="nucleotide sequence ID" value="NZ_CP098400.1"/>
</dbReference>
<proteinExistence type="inferred from homology"/>
<dbReference type="GO" id="GO:0012505">
    <property type="term" value="C:endomembrane system"/>
    <property type="evidence" value="ECO:0007669"/>
    <property type="project" value="UniProtKB-SubCell"/>
</dbReference>
<evidence type="ECO:0000313" key="18">
    <source>
        <dbReference type="EMBL" id="URW79878.1"/>
    </source>
</evidence>
<evidence type="ECO:0000256" key="4">
    <source>
        <dbReference type="ARBA" id="ARBA00022547"/>
    </source>
</evidence>
<keyword evidence="17" id="KW-0175">Coiled coil</keyword>
<evidence type="ECO:0000256" key="6">
    <source>
        <dbReference type="ARBA" id="ARBA00022781"/>
    </source>
</evidence>
<feature type="transmembrane region" description="Helical" evidence="15">
    <location>
        <begin position="12"/>
        <end position="30"/>
    </location>
</feature>
<organism evidence="18 19">
    <name type="scientific">Xiashengella succiniciproducens</name>
    <dbReference type="NCBI Taxonomy" id="2949635"/>
    <lineage>
        <taxon>Bacteria</taxon>
        <taxon>Pseudomonadati</taxon>
        <taxon>Bacteroidota</taxon>
        <taxon>Bacteroidia</taxon>
        <taxon>Marinilabiliales</taxon>
        <taxon>Marinilabiliaceae</taxon>
        <taxon>Xiashengella</taxon>
    </lineage>
</organism>
<keyword evidence="2 15" id="KW-0813">Transport</keyword>
<dbReference type="GO" id="GO:0005886">
    <property type="term" value="C:plasma membrane"/>
    <property type="evidence" value="ECO:0007669"/>
    <property type="project" value="UniProtKB-SubCell"/>
</dbReference>
<evidence type="ECO:0000256" key="10">
    <source>
        <dbReference type="ARBA" id="ARBA00023310"/>
    </source>
</evidence>
<evidence type="ECO:0000256" key="8">
    <source>
        <dbReference type="ARBA" id="ARBA00023065"/>
    </source>
</evidence>
<comment type="subunit">
    <text evidence="13">F-type ATPases have 2 components, F(1) - the catalytic core - and F(0) - the membrane proton channel. F(1) has five subunits: alpha(3), beta(3), gamma(1), delta(1), epsilon(1). F(0) has four main subunits: a(1), b(2) and c(10-14). The alpha and beta chains form an alternating ring which encloses part of the gamma chain. F(1) is attached to F(0) by a central stalk formed by the gamma and epsilon chains, while a peripheral stalk is formed by the delta and b chains.</text>
</comment>
<evidence type="ECO:0000313" key="19">
    <source>
        <dbReference type="Proteomes" id="UP001056426"/>
    </source>
</evidence>
<dbReference type="InterPro" id="IPR050059">
    <property type="entry name" value="ATP_synthase_B_chain"/>
</dbReference>
<evidence type="ECO:0000256" key="12">
    <source>
        <dbReference type="ARBA" id="ARBA00025614"/>
    </source>
</evidence>
<evidence type="ECO:0000256" key="11">
    <source>
        <dbReference type="ARBA" id="ARBA00025198"/>
    </source>
</evidence>
<keyword evidence="3 15" id="KW-1003">Cell membrane</keyword>
<dbReference type="InterPro" id="IPR028987">
    <property type="entry name" value="ATP_synth_B-like_membr_sf"/>
</dbReference>
<keyword evidence="7 15" id="KW-1133">Transmembrane helix</keyword>
<evidence type="ECO:0000256" key="9">
    <source>
        <dbReference type="ARBA" id="ARBA00023136"/>
    </source>
</evidence>
<keyword evidence="10 15" id="KW-0066">ATP synthesis</keyword>
<reference evidence="18" key="1">
    <citation type="submission" date="2022-05" db="EMBL/GenBank/DDBJ databases">
        <authorList>
            <person name="Sun X."/>
        </authorList>
    </citation>
    <scope>NUCLEOTIDE SEQUENCE</scope>
    <source>
        <strain evidence="18">Ai-910</strain>
    </source>
</reference>
<evidence type="ECO:0000256" key="2">
    <source>
        <dbReference type="ARBA" id="ARBA00022448"/>
    </source>
</evidence>
<accession>A0A9J6ZQR5</accession>
<dbReference type="GO" id="GO:0046961">
    <property type="term" value="F:proton-transporting ATPase activity, rotational mechanism"/>
    <property type="evidence" value="ECO:0007669"/>
    <property type="project" value="TreeGrafter"/>
</dbReference>
<keyword evidence="19" id="KW-1185">Reference proteome</keyword>
<evidence type="ECO:0000256" key="7">
    <source>
        <dbReference type="ARBA" id="ARBA00022989"/>
    </source>
</evidence>
<dbReference type="SUPFAM" id="SSF81573">
    <property type="entry name" value="F1F0 ATP synthase subunit B, membrane domain"/>
    <property type="match status" value="1"/>
</dbReference>
<dbReference type="PANTHER" id="PTHR33445">
    <property type="entry name" value="ATP SYNTHASE SUBUNIT B', CHLOROPLASTIC"/>
    <property type="match status" value="1"/>
</dbReference>
<dbReference type="EMBL" id="CP098400">
    <property type="protein sequence ID" value="URW79878.1"/>
    <property type="molecule type" value="Genomic_DNA"/>
</dbReference>
<evidence type="ECO:0000256" key="16">
    <source>
        <dbReference type="RuleBase" id="RU003848"/>
    </source>
</evidence>
<sequence>MGILSPDPGLVFWTTLSFITLLLIMRRYAWKPILHALKLREERITMALRDAETAREEVQKMEETRKQIMEKARLERDSLIQEARAIKDEIVNEARLTAQKEAEKIMLKAREQIDRERKETLAEIRSQVGLLSLEIAGKILKEEMATAEKQQQVLEKYIKNVELN</sequence>
<dbReference type="GO" id="GO:0045259">
    <property type="term" value="C:proton-transporting ATP synthase complex"/>
    <property type="evidence" value="ECO:0007669"/>
    <property type="project" value="UniProtKB-KW"/>
</dbReference>
<dbReference type="KEGG" id="alkq:M9189_00705"/>
<comment type="subcellular location">
    <subcellularLocation>
        <location evidence="15">Cell membrane</location>
        <topology evidence="15">Single-pass membrane protein</topology>
    </subcellularLocation>
    <subcellularLocation>
        <location evidence="14">Endomembrane system</location>
        <topology evidence="14">Single-pass membrane protein</topology>
    </subcellularLocation>
</comment>
<evidence type="ECO:0000256" key="15">
    <source>
        <dbReference type="HAMAP-Rule" id="MF_01398"/>
    </source>
</evidence>
<keyword evidence="8 15" id="KW-0406">Ion transport</keyword>
<dbReference type="Gene3D" id="1.20.5.620">
    <property type="entry name" value="F1F0 ATP synthase subunit B, membrane domain"/>
    <property type="match status" value="1"/>
</dbReference>
<keyword evidence="6 15" id="KW-0375">Hydrogen ion transport</keyword>
<dbReference type="NCBIfam" id="TIGR01144">
    <property type="entry name" value="ATP_synt_b"/>
    <property type="match status" value="1"/>
</dbReference>
<evidence type="ECO:0000256" key="5">
    <source>
        <dbReference type="ARBA" id="ARBA00022692"/>
    </source>
</evidence>
<comment type="function">
    <text evidence="11 15">F(1)F(0) ATP synthase produces ATP from ADP in the presence of a proton or sodium gradient. F-type ATPases consist of two structural domains, F(1) containing the extramembraneous catalytic core and F(0) containing the membrane proton channel, linked together by a central stalk and a peripheral stalk. During catalysis, ATP synthesis in the catalytic domain of F(1) is coupled via a rotary mechanism of the central stalk subunits to proton translocation.</text>
</comment>
<dbReference type="Proteomes" id="UP001056426">
    <property type="component" value="Chromosome"/>
</dbReference>
<evidence type="ECO:0000256" key="17">
    <source>
        <dbReference type="SAM" id="Coils"/>
    </source>
</evidence>
<reference evidence="18" key="2">
    <citation type="submission" date="2022-06" db="EMBL/GenBank/DDBJ databases">
        <title>Xiashengella guii gen. nov. sp. nov., a bacterium isolated form anaerobic digestion tank.</title>
        <authorList>
            <person name="Huang H."/>
        </authorList>
    </citation>
    <scope>NUCLEOTIDE SEQUENCE</scope>
    <source>
        <strain evidence="18">Ai-910</strain>
    </source>
</reference>
<comment type="subunit">
    <text evidence="15">F-type ATPases have 2 components, F(1) - the catalytic core - and F(0) - the membrane proton channel. F(1) has five subunits: alpha(3), beta(3), gamma(1), delta(1), epsilon(1). F(0) has three main subunits: a(1), b(2) and c(10-14). The alpha and beta chains form an alternating ring which encloses part of the gamma chain. F(1) is attached to F(0) by a central stalk formed by the gamma and epsilon chains, while a peripheral stalk is formed by the delta and b chains.</text>
</comment>
<keyword evidence="9 15" id="KW-0472">Membrane</keyword>
<evidence type="ECO:0000256" key="14">
    <source>
        <dbReference type="ARBA" id="ARBA00037847"/>
    </source>
</evidence>
<comment type="function">
    <text evidence="12">Component of the F(0) channel, it forms part of the peripheral stalk, linking F(1) to F(0). The b'-subunit is a diverged and duplicated form of b found in plants and photosynthetic bacteria.</text>
</comment>
<name>A0A9J6ZQR5_9BACT</name>
<dbReference type="GO" id="GO:0046933">
    <property type="term" value="F:proton-transporting ATP synthase activity, rotational mechanism"/>
    <property type="evidence" value="ECO:0007669"/>
    <property type="project" value="UniProtKB-UniRule"/>
</dbReference>
<evidence type="ECO:0000256" key="1">
    <source>
        <dbReference type="ARBA" id="ARBA00005513"/>
    </source>
</evidence>
<dbReference type="Pfam" id="PF00430">
    <property type="entry name" value="ATP-synt_B"/>
    <property type="match status" value="1"/>
</dbReference>
<dbReference type="AlphaFoldDB" id="A0A9J6ZQR5"/>
<evidence type="ECO:0000256" key="3">
    <source>
        <dbReference type="ARBA" id="ARBA00022475"/>
    </source>
</evidence>
<dbReference type="InterPro" id="IPR002146">
    <property type="entry name" value="ATP_synth_b/b'su_bac/chlpt"/>
</dbReference>
<keyword evidence="5 15" id="KW-0812">Transmembrane</keyword>
<protein>
    <recommendedName>
        <fullName evidence="15">ATP synthase subunit b</fullName>
    </recommendedName>
    <alternativeName>
        <fullName evidence="15">ATP synthase F(0) sector subunit b</fullName>
    </alternativeName>
    <alternativeName>
        <fullName evidence="15">ATPase subunit I</fullName>
    </alternativeName>
    <alternativeName>
        <fullName evidence="15">F-type ATPase subunit b</fullName>
        <shortName evidence="15">F-ATPase subunit b</shortName>
    </alternativeName>
</protein>
<dbReference type="PANTHER" id="PTHR33445:SF1">
    <property type="entry name" value="ATP SYNTHASE SUBUNIT B"/>
    <property type="match status" value="1"/>
</dbReference>
<dbReference type="InterPro" id="IPR005864">
    <property type="entry name" value="ATP_synth_F0_bsu_bac"/>
</dbReference>
<gene>
    <name evidence="15 18" type="primary">atpF</name>
    <name evidence="18" type="ORF">M9189_00705</name>
</gene>
<feature type="coiled-coil region" evidence="17">
    <location>
        <begin position="44"/>
        <end position="164"/>
    </location>
</feature>
<evidence type="ECO:0000256" key="13">
    <source>
        <dbReference type="ARBA" id="ARBA00026054"/>
    </source>
</evidence>
<comment type="similarity">
    <text evidence="1 15 16">Belongs to the ATPase B chain family.</text>
</comment>